<dbReference type="GO" id="GO:0005634">
    <property type="term" value="C:nucleus"/>
    <property type="evidence" value="ECO:0007669"/>
    <property type="project" value="UniProtKB-SubCell"/>
</dbReference>
<keyword evidence="2" id="KW-0539">Nucleus</keyword>
<dbReference type="Pfam" id="PF05964">
    <property type="entry name" value="FYRN"/>
    <property type="match status" value="1"/>
</dbReference>
<evidence type="ECO:0000256" key="2">
    <source>
        <dbReference type="ARBA" id="ARBA00023242"/>
    </source>
</evidence>
<dbReference type="Pfam" id="PF05965">
    <property type="entry name" value="FYRC"/>
    <property type="match status" value="1"/>
</dbReference>
<dbReference type="Gene3D" id="3.30.160.360">
    <property type="match status" value="1"/>
</dbReference>
<name>A0A1C7NKD4_9FUNG</name>
<comment type="caution">
    <text evidence="3">The sequence shown here is derived from an EMBL/GenBank/DDBJ whole genome shotgun (WGS) entry which is preliminary data.</text>
</comment>
<dbReference type="Proteomes" id="UP000093000">
    <property type="component" value="Unassembled WGS sequence"/>
</dbReference>
<dbReference type="EMBL" id="LUGH01000105">
    <property type="protein sequence ID" value="OBZ89259.1"/>
    <property type="molecule type" value="Genomic_DNA"/>
</dbReference>
<proteinExistence type="predicted"/>
<keyword evidence="4" id="KW-1185">Reference proteome</keyword>
<organism evidence="3 4">
    <name type="scientific">Choanephora cucurbitarum</name>
    <dbReference type="NCBI Taxonomy" id="101091"/>
    <lineage>
        <taxon>Eukaryota</taxon>
        <taxon>Fungi</taxon>
        <taxon>Fungi incertae sedis</taxon>
        <taxon>Mucoromycota</taxon>
        <taxon>Mucoromycotina</taxon>
        <taxon>Mucoromycetes</taxon>
        <taxon>Mucorales</taxon>
        <taxon>Mucorineae</taxon>
        <taxon>Choanephoraceae</taxon>
        <taxon>Choanephoroideae</taxon>
        <taxon>Choanephora</taxon>
    </lineage>
</organism>
<dbReference type="AlphaFoldDB" id="A0A1C7NKD4"/>
<dbReference type="InterPro" id="IPR003888">
    <property type="entry name" value="FYrich_N"/>
</dbReference>
<evidence type="ECO:0000313" key="4">
    <source>
        <dbReference type="Proteomes" id="UP000093000"/>
    </source>
</evidence>
<dbReference type="InterPro" id="IPR003889">
    <property type="entry name" value="FYrich_C"/>
</dbReference>
<dbReference type="PROSITE" id="PS51542">
    <property type="entry name" value="FYRN"/>
    <property type="match status" value="1"/>
</dbReference>
<accession>A0A1C7NKD4</accession>
<dbReference type="STRING" id="101091.A0A1C7NKD4"/>
<dbReference type="InParanoid" id="A0A1C7NKD4"/>
<evidence type="ECO:0000313" key="3">
    <source>
        <dbReference type="EMBL" id="OBZ89259.1"/>
    </source>
</evidence>
<protein>
    <submittedName>
        <fullName evidence="3">Transforming growth factor beta regulator 1</fullName>
    </submittedName>
</protein>
<evidence type="ECO:0000256" key="1">
    <source>
        <dbReference type="ARBA" id="ARBA00004123"/>
    </source>
</evidence>
<reference evidence="3 4" key="1">
    <citation type="submission" date="2016-03" db="EMBL/GenBank/DDBJ databases">
        <title>Choanephora cucurbitarum.</title>
        <authorList>
            <person name="Min B."/>
            <person name="Park H."/>
            <person name="Park J.-H."/>
            <person name="Shin H.-D."/>
            <person name="Choi I.-G."/>
        </authorList>
    </citation>
    <scope>NUCLEOTIDE SEQUENCE [LARGE SCALE GENOMIC DNA]</scope>
    <source>
        <strain evidence="3 4">KUS-F28377</strain>
    </source>
</reference>
<dbReference type="PROSITE" id="PS51543">
    <property type="entry name" value="FYRC"/>
    <property type="match status" value="1"/>
</dbReference>
<sequence>MLDFLKKPSFLFGAKGSKLQEIKQKQRQIQYDIIDRSPLLIQPVEREGTELVLPQQIGPFKLIDTGTVVFDEPGFHTRNFIFPVGYTVQTLYPSAINPKTYTLMTARIIHGGSRPHFLVQAADQPRHPVTRPTAIGAWAPFIKNACFIRRGYTPDCLPYKEGLRLYGFENDTIKSALQDLPNVSRLDRYVRKKTQLMNSKQTSDALE</sequence>
<gene>
    <name evidence="3" type="primary">TBRG1_1</name>
    <name evidence="3" type="ORF">A0J61_02700</name>
</gene>
<dbReference type="OrthoDB" id="285793at2759"/>
<comment type="subcellular location">
    <subcellularLocation>
        <location evidence="1">Nucleus</location>
    </subcellularLocation>
</comment>